<keyword evidence="1 2" id="KW-0129">CBS domain</keyword>
<feature type="domain" description="CBS" evidence="3">
    <location>
        <begin position="7"/>
        <end position="63"/>
    </location>
</feature>
<dbReference type="InterPro" id="IPR000644">
    <property type="entry name" value="CBS_dom"/>
</dbReference>
<dbReference type="SUPFAM" id="SSF54631">
    <property type="entry name" value="CBS-domain pair"/>
    <property type="match status" value="1"/>
</dbReference>
<dbReference type="SMART" id="SM00116">
    <property type="entry name" value="CBS"/>
    <property type="match status" value="2"/>
</dbReference>
<evidence type="ECO:0000259" key="4">
    <source>
        <dbReference type="PROSITE" id="PS51671"/>
    </source>
</evidence>
<dbReference type="Pfam" id="PF00571">
    <property type="entry name" value="CBS"/>
    <property type="match status" value="2"/>
</dbReference>
<dbReference type="Proteomes" id="UP000318521">
    <property type="component" value="Unassembled WGS sequence"/>
</dbReference>
<gene>
    <name evidence="5" type="ORF">FN960_00575</name>
</gene>
<reference evidence="5 6" key="1">
    <citation type="submission" date="2019-07" db="EMBL/GenBank/DDBJ databases">
        <authorList>
            <person name="Park Y.J."/>
            <person name="Jeong S.E."/>
            <person name="Jung H.S."/>
        </authorList>
    </citation>
    <scope>NUCLEOTIDE SEQUENCE [LARGE SCALE GENOMIC DNA]</scope>
    <source>
        <strain evidence="6">P16(2019)</strain>
    </source>
</reference>
<dbReference type="Gene3D" id="3.30.2130.10">
    <property type="entry name" value="VC0802-like"/>
    <property type="match status" value="1"/>
</dbReference>
<dbReference type="InterPro" id="IPR002912">
    <property type="entry name" value="ACT_dom"/>
</dbReference>
<dbReference type="PROSITE" id="PS51671">
    <property type="entry name" value="ACT"/>
    <property type="match status" value="1"/>
</dbReference>
<dbReference type="InterPro" id="IPR046342">
    <property type="entry name" value="CBS_dom_sf"/>
</dbReference>
<name>A0A554A310_9BACI</name>
<dbReference type="SUPFAM" id="SSF55021">
    <property type="entry name" value="ACT-like"/>
    <property type="match status" value="1"/>
</dbReference>
<proteinExistence type="predicted"/>
<dbReference type="InterPro" id="IPR045865">
    <property type="entry name" value="ACT-like_dom_sf"/>
</dbReference>
<keyword evidence="6" id="KW-1185">Reference proteome</keyword>
<dbReference type="OrthoDB" id="9781631at2"/>
<dbReference type="InterPro" id="IPR051257">
    <property type="entry name" value="Diverse_CBS-Domain"/>
</dbReference>
<protein>
    <submittedName>
        <fullName evidence="5">CBS domain-containing protein</fullName>
    </submittedName>
</protein>
<feature type="domain" description="CBS" evidence="3">
    <location>
        <begin position="78"/>
        <end position="135"/>
    </location>
</feature>
<sequence>MKVKDIMQRNVITLSANHTIGEALQLLEKNRIRHIPILGANNEIEGIVSDRDIRDARPSIFEEQTDGTELNRPLSTVMSTNIITAEPDDLVQEVASVFYLYHIGCLPITEEDRLVGMVTETELLHTFVELMGADQPSTQIDVEVDNSPGQLASIALIFKEFDINIHSVMVYPSTSEQTKILLFRAQTIDARQVIQAIQNAGFKVKGPDLHGELHENS</sequence>
<evidence type="ECO:0000259" key="3">
    <source>
        <dbReference type="PROSITE" id="PS51371"/>
    </source>
</evidence>
<dbReference type="RefSeq" id="WP_143846430.1">
    <property type="nucleotide sequence ID" value="NZ_VLXZ01000001.1"/>
</dbReference>
<comment type="caution">
    <text evidence="5">The sequence shown here is derived from an EMBL/GenBank/DDBJ whole genome shotgun (WGS) entry which is preliminary data.</text>
</comment>
<dbReference type="PANTHER" id="PTHR43080:SF2">
    <property type="entry name" value="CBS DOMAIN-CONTAINING PROTEIN"/>
    <property type="match status" value="1"/>
</dbReference>
<organism evidence="5 6">
    <name type="scientific">Alkalicoccobacillus porphyridii</name>
    <dbReference type="NCBI Taxonomy" id="2597270"/>
    <lineage>
        <taxon>Bacteria</taxon>
        <taxon>Bacillati</taxon>
        <taxon>Bacillota</taxon>
        <taxon>Bacilli</taxon>
        <taxon>Bacillales</taxon>
        <taxon>Bacillaceae</taxon>
        <taxon>Alkalicoccobacillus</taxon>
    </lineage>
</organism>
<evidence type="ECO:0000313" key="5">
    <source>
        <dbReference type="EMBL" id="TSB48084.1"/>
    </source>
</evidence>
<dbReference type="PANTHER" id="PTHR43080">
    <property type="entry name" value="CBS DOMAIN-CONTAINING PROTEIN CBSX3, MITOCHONDRIAL"/>
    <property type="match status" value="1"/>
</dbReference>
<evidence type="ECO:0000256" key="1">
    <source>
        <dbReference type="ARBA" id="ARBA00023122"/>
    </source>
</evidence>
<dbReference type="PROSITE" id="PS51371">
    <property type="entry name" value="CBS"/>
    <property type="match status" value="2"/>
</dbReference>
<evidence type="ECO:0000256" key="2">
    <source>
        <dbReference type="PROSITE-ProRule" id="PRU00703"/>
    </source>
</evidence>
<feature type="domain" description="ACT" evidence="4">
    <location>
        <begin position="139"/>
        <end position="212"/>
    </location>
</feature>
<dbReference type="AlphaFoldDB" id="A0A554A310"/>
<accession>A0A554A310</accession>
<dbReference type="CDD" id="cd04584">
    <property type="entry name" value="CBS_pair_AcuB_like"/>
    <property type="match status" value="1"/>
</dbReference>
<dbReference type="EMBL" id="VLXZ01000001">
    <property type="protein sequence ID" value="TSB48084.1"/>
    <property type="molecule type" value="Genomic_DNA"/>
</dbReference>
<dbReference type="Gene3D" id="3.10.580.10">
    <property type="entry name" value="CBS-domain"/>
    <property type="match status" value="1"/>
</dbReference>
<evidence type="ECO:0000313" key="6">
    <source>
        <dbReference type="Proteomes" id="UP000318521"/>
    </source>
</evidence>